<feature type="compositionally biased region" description="Basic and acidic residues" evidence="2">
    <location>
        <begin position="289"/>
        <end position="308"/>
    </location>
</feature>
<feature type="region of interest" description="Disordered" evidence="2">
    <location>
        <begin position="289"/>
        <end position="314"/>
    </location>
</feature>
<dbReference type="EMBL" id="JAVRJZ010000016">
    <property type="protein sequence ID" value="KAK2711723.1"/>
    <property type="molecule type" value="Genomic_DNA"/>
</dbReference>
<dbReference type="InterPro" id="IPR004827">
    <property type="entry name" value="bZIP"/>
</dbReference>
<comment type="caution">
    <text evidence="4">The sequence shown here is derived from an EMBL/GenBank/DDBJ whole genome shotgun (WGS) entry which is preliminary data.</text>
</comment>
<accession>A0AA88HMQ8</accession>
<keyword evidence="1" id="KW-0175">Coiled coil</keyword>
<dbReference type="Pfam" id="PF00170">
    <property type="entry name" value="bZIP_1"/>
    <property type="match status" value="1"/>
</dbReference>
<dbReference type="Proteomes" id="UP001187531">
    <property type="component" value="Unassembled WGS sequence"/>
</dbReference>
<evidence type="ECO:0000256" key="2">
    <source>
        <dbReference type="SAM" id="MobiDB-lite"/>
    </source>
</evidence>
<organism evidence="4 5">
    <name type="scientific">Artemia franciscana</name>
    <name type="common">Brine shrimp</name>
    <name type="synonym">Artemia sanfranciscana</name>
    <dbReference type="NCBI Taxonomy" id="6661"/>
    <lineage>
        <taxon>Eukaryota</taxon>
        <taxon>Metazoa</taxon>
        <taxon>Ecdysozoa</taxon>
        <taxon>Arthropoda</taxon>
        <taxon>Crustacea</taxon>
        <taxon>Branchiopoda</taxon>
        <taxon>Anostraca</taxon>
        <taxon>Artemiidae</taxon>
        <taxon>Artemia</taxon>
    </lineage>
</organism>
<dbReference type="AlphaFoldDB" id="A0AA88HMQ8"/>
<sequence>MALELVKNSTKRYNTRASNSLLNLKFEYDFDIDVACETKDDALRRCGYEFSDLEDSDDEWKMPEEISEHELKARKTSQFALEKRRKGKINRVGQKLFHTEQKKSSTVSRYGHKTETEQNEPRTKRRNRICSNNTTRAGQIAKNYRERKKDYFEALKNRIEALEKENRMIMEEITRFEFLVQTLNIEMALELVKNSTKRYNTRASNSLLNLKFEYDFDIDVACETKDDALRRCGYEFSDLEDSDDEWKMPEEISEHELKARKTSQFALEKRRKGKINRVSQKLFRTVEKKSSTVSRYGHETETEQNEPRTKRRNRICRNNTTRAGQIAKNYREKEKRIMLKL</sequence>
<evidence type="ECO:0000256" key="1">
    <source>
        <dbReference type="SAM" id="Coils"/>
    </source>
</evidence>
<evidence type="ECO:0000259" key="3">
    <source>
        <dbReference type="Pfam" id="PF00170"/>
    </source>
</evidence>
<dbReference type="GO" id="GO:0003700">
    <property type="term" value="F:DNA-binding transcription factor activity"/>
    <property type="evidence" value="ECO:0007669"/>
    <property type="project" value="InterPro"/>
</dbReference>
<feature type="domain" description="BZIP" evidence="3">
    <location>
        <begin position="141"/>
        <end position="183"/>
    </location>
</feature>
<protein>
    <recommendedName>
        <fullName evidence="3">BZIP domain-containing protein</fullName>
    </recommendedName>
</protein>
<reference evidence="4" key="1">
    <citation type="submission" date="2023-07" db="EMBL/GenBank/DDBJ databases">
        <title>Chromosome-level genome assembly of Artemia franciscana.</title>
        <authorList>
            <person name="Jo E."/>
        </authorList>
    </citation>
    <scope>NUCLEOTIDE SEQUENCE</scope>
    <source>
        <tissue evidence="4">Whole body</tissue>
    </source>
</reference>
<gene>
    <name evidence="4" type="ORF">QYM36_012740</name>
</gene>
<evidence type="ECO:0000313" key="5">
    <source>
        <dbReference type="Proteomes" id="UP001187531"/>
    </source>
</evidence>
<feature type="region of interest" description="Disordered" evidence="2">
    <location>
        <begin position="100"/>
        <end position="133"/>
    </location>
</feature>
<feature type="coiled-coil region" evidence="1">
    <location>
        <begin position="145"/>
        <end position="172"/>
    </location>
</feature>
<proteinExistence type="predicted"/>
<dbReference type="Gene3D" id="1.20.5.170">
    <property type="match status" value="1"/>
</dbReference>
<name>A0AA88HMQ8_ARTSF</name>
<evidence type="ECO:0000313" key="4">
    <source>
        <dbReference type="EMBL" id="KAK2711723.1"/>
    </source>
</evidence>
<feature type="compositionally biased region" description="Basic and acidic residues" evidence="2">
    <location>
        <begin position="112"/>
        <end position="122"/>
    </location>
</feature>
<keyword evidence="5" id="KW-1185">Reference proteome</keyword>